<keyword evidence="3" id="KW-1185">Reference proteome</keyword>
<evidence type="ECO:0000256" key="1">
    <source>
        <dbReference type="SAM" id="MobiDB-lite"/>
    </source>
</evidence>
<evidence type="ECO:0000313" key="2">
    <source>
        <dbReference type="EMBL" id="CAD7012079.1"/>
    </source>
</evidence>
<sequence length="148" mass="17162">MHAKLLPTTGRPPWSNRALRKRHPSETAVSAPTITCPHKCFLLEKFTNLQCTAFDEGFVIFDFCRLRAVKRDVNELSIKLKFLQATDSMRNVTLRVQLMQKVSGYRPFLYDITTDLCEYLEKRNHPFLNIIFDEFSNHSLAAQKCPLV</sequence>
<accession>A0A811VD07</accession>
<feature type="region of interest" description="Disordered" evidence="1">
    <location>
        <begin position="1"/>
        <end position="26"/>
    </location>
</feature>
<dbReference type="Proteomes" id="UP000606786">
    <property type="component" value="Unassembled WGS sequence"/>
</dbReference>
<dbReference type="PANTHER" id="PTHR20898">
    <property type="entry name" value="DAEDALUS ON 3-RELATED-RELATED"/>
    <property type="match status" value="1"/>
</dbReference>
<dbReference type="OrthoDB" id="7809573at2759"/>
<proteinExistence type="predicted"/>
<dbReference type="Pfam" id="PF06477">
    <property type="entry name" value="DUF1091"/>
    <property type="match status" value="1"/>
</dbReference>
<dbReference type="PANTHER" id="PTHR20898:SF0">
    <property type="entry name" value="DAEDALUS ON 3-RELATED"/>
    <property type="match status" value="1"/>
</dbReference>
<organism evidence="2 3">
    <name type="scientific">Ceratitis capitata</name>
    <name type="common">Mediterranean fruit fly</name>
    <name type="synonym">Tephritis capitata</name>
    <dbReference type="NCBI Taxonomy" id="7213"/>
    <lineage>
        <taxon>Eukaryota</taxon>
        <taxon>Metazoa</taxon>
        <taxon>Ecdysozoa</taxon>
        <taxon>Arthropoda</taxon>
        <taxon>Hexapoda</taxon>
        <taxon>Insecta</taxon>
        <taxon>Pterygota</taxon>
        <taxon>Neoptera</taxon>
        <taxon>Endopterygota</taxon>
        <taxon>Diptera</taxon>
        <taxon>Brachycera</taxon>
        <taxon>Muscomorpha</taxon>
        <taxon>Tephritoidea</taxon>
        <taxon>Tephritidae</taxon>
        <taxon>Ceratitis</taxon>
        <taxon>Ceratitis</taxon>
    </lineage>
</organism>
<protein>
    <submittedName>
        <fullName evidence="2">(Mediterranean fruit fly) hypothetical protein</fullName>
    </submittedName>
</protein>
<evidence type="ECO:0000313" key="3">
    <source>
        <dbReference type="Proteomes" id="UP000606786"/>
    </source>
</evidence>
<dbReference type="AlphaFoldDB" id="A0A811VD07"/>
<comment type="caution">
    <text evidence="2">The sequence shown here is derived from an EMBL/GenBank/DDBJ whole genome shotgun (WGS) entry which is preliminary data.</text>
</comment>
<gene>
    <name evidence="2" type="ORF">CCAP1982_LOCUS20179</name>
</gene>
<name>A0A811VD07_CERCA</name>
<reference evidence="2" key="1">
    <citation type="submission" date="2020-11" db="EMBL/GenBank/DDBJ databases">
        <authorList>
            <person name="Whitehead M."/>
        </authorList>
    </citation>
    <scope>NUCLEOTIDE SEQUENCE</scope>
    <source>
        <strain evidence="2">EGII</strain>
    </source>
</reference>
<dbReference type="EMBL" id="CAJHJT010000056">
    <property type="protein sequence ID" value="CAD7012079.1"/>
    <property type="molecule type" value="Genomic_DNA"/>
</dbReference>
<dbReference type="InterPro" id="IPR010512">
    <property type="entry name" value="DUF1091"/>
</dbReference>